<dbReference type="RefSeq" id="WP_034932905.1">
    <property type="nucleotide sequence ID" value="NZ_JFHN01000010.1"/>
</dbReference>
<dbReference type="Proteomes" id="UP000019918">
    <property type="component" value="Unassembled WGS sequence"/>
</dbReference>
<proteinExistence type="predicted"/>
<protein>
    <submittedName>
        <fullName evidence="1">Uncharacterized protein</fullName>
    </submittedName>
</protein>
<accession>A0A014M6I3</accession>
<sequence>MNSKRKIGESQVIDFFSAVLRDKFNDRYKKNEPISIGNFSGSQDRKFADFFAGTTSSNILIEFKEFENDYTKEWDKPLRQTLCQIIDADTAQFSRRCHFIAWRESGPEVQVSIAPYIDKVCPQYNTIPPLQAFNNIPHKDFINDFLDDKKGITPEEFKDYVKYMDDIAGGKQAGENVPFKSILYSYQDEEMVATYFKNPGELRSLITQLFPERKMKRKI</sequence>
<keyword evidence="2" id="KW-1185">Reference proteome</keyword>
<reference evidence="1 2" key="1">
    <citation type="submission" date="2014-02" db="EMBL/GenBank/DDBJ databases">
        <title>Draft genome of Erwinia mallotivora strain BT-MARDI, a papaya dieback pathogen.</title>
        <authorList>
            <person name="Redzuan R."/>
            <person name="Abu Bakar N."/>
            <person name="Badrun R."/>
            <person name="Mohd Raih M.F."/>
            <person name="Rozano L."/>
            <person name="Mat Amin N."/>
        </authorList>
    </citation>
    <scope>NUCLEOTIDE SEQUENCE [LARGE SCALE GENOMIC DNA]</scope>
    <source>
        <strain evidence="1 2">BT-MARDI</strain>
    </source>
</reference>
<name>A0A014M6I3_9GAMM</name>
<evidence type="ECO:0000313" key="2">
    <source>
        <dbReference type="Proteomes" id="UP000019918"/>
    </source>
</evidence>
<dbReference type="STRING" id="69222.BG55_00280"/>
<dbReference type="AlphaFoldDB" id="A0A014M6I3"/>
<dbReference type="EMBL" id="JFHN01000010">
    <property type="protein sequence ID" value="EXU77406.1"/>
    <property type="molecule type" value="Genomic_DNA"/>
</dbReference>
<dbReference type="PATRIC" id="fig|69222.5.peg.71"/>
<evidence type="ECO:0000313" key="1">
    <source>
        <dbReference type="EMBL" id="EXU77406.1"/>
    </source>
</evidence>
<comment type="caution">
    <text evidence="1">The sequence shown here is derived from an EMBL/GenBank/DDBJ whole genome shotgun (WGS) entry which is preliminary data.</text>
</comment>
<dbReference type="OrthoDB" id="7031246at2"/>
<organism evidence="1 2">
    <name type="scientific">Erwinia mallotivora</name>
    <dbReference type="NCBI Taxonomy" id="69222"/>
    <lineage>
        <taxon>Bacteria</taxon>
        <taxon>Pseudomonadati</taxon>
        <taxon>Pseudomonadota</taxon>
        <taxon>Gammaproteobacteria</taxon>
        <taxon>Enterobacterales</taxon>
        <taxon>Erwiniaceae</taxon>
        <taxon>Erwinia</taxon>
    </lineage>
</organism>
<gene>
    <name evidence="1" type="ORF">BG55_00280</name>
</gene>